<evidence type="ECO:0000256" key="1">
    <source>
        <dbReference type="SAM" id="MobiDB-lite"/>
    </source>
</evidence>
<gene>
    <name evidence="2" type="ORF">P691DRAFT_838216</name>
</gene>
<sequence length="314" mass="35426">MAELVKQEKRSGWDRRSTTFGRGSRNRYNQLQTLNDCTSPSGNMCGIIGPEAVKLRDCRGNIQTRRQFGMIKIHHKGSQAKGFCGCDLSQGRRCERQMTHEADLNSGRSYSRFMESASSRHVCGHLSTSWYYLGNLNGSRSDDMPFAWYRVELLARQVTMLFHTRCQVLIMELALLLNPEMDASRILQVPGEHNKGHAVSPIVSSSGSSLLLFAQNECADRPVDSYQEYIPRGLRYFVGHPFLPEGRQLPTVYPAVGWVHLVSGSLAPRLFLNSFPNLRLLISKQSSEPGTYDYRLPPESYNLTTGHLPPTRTV</sequence>
<protein>
    <submittedName>
        <fullName evidence="2">Uncharacterized protein</fullName>
    </submittedName>
</protein>
<dbReference type="Proteomes" id="UP000807342">
    <property type="component" value="Unassembled WGS sequence"/>
</dbReference>
<accession>A0A9P5X463</accession>
<dbReference type="EMBL" id="MU151390">
    <property type="protein sequence ID" value="KAF9444259.1"/>
    <property type="molecule type" value="Genomic_DNA"/>
</dbReference>
<organism evidence="2 3">
    <name type="scientific">Macrolepiota fuliginosa MF-IS2</name>
    <dbReference type="NCBI Taxonomy" id="1400762"/>
    <lineage>
        <taxon>Eukaryota</taxon>
        <taxon>Fungi</taxon>
        <taxon>Dikarya</taxon>
        <taxon>Basidiomycota</taxon>
        <taxon>Agaricomycotina</taxon>
        <taxon>Agaricomycetes</taxon>
        <taxon>Agaricomycetidae</taxon>
        <taxon>Agaricales</taxon>
        <taxon>Agaricineae</taxon>
        <taxon>Agaricaceae</taxon>
        <taxon>Macrolepiota</taxon>
    </lineage>
</organism>
<feature type="region of interest" description="Disordered" evidence="1">
    <location>
        <begin position="1"/>
        <end position="21"/>
    </location>
</feature>
<reference evidence="2" key="1">
    <citation type="submission" date="2020-11" db="EMBL/GenBank/DDBJ databases">
        <authorList>
            <consortium name="DOE Joint Genome Institute"/>
            <person name="Ahrendt S."/>
            <person name="Riley R."/>
            <person name="Andreopoulos W."/>
            <person name="Labutti K."/>
            <person name="Pangilinan J."/>
            <person name="Ruiz-Duenas F.J."/>
            <person name="Barrasa J.M."/>
            <person name="Sanchez-Garcia M."/>
            <person name="Camarero S."/>
            <person name="Miyauchi S."/>
            <person name="Serrano A."/>
            <person name="Linde D."/>
            <person name="Babiker R."/>
            <person name="Drula E."/>
            <person name="Ayuso-Fernandez I."/>
            <person name="Pacheco R."/>
            <person name="Padilla G."/>
            <person name="Ferreira P."/>
            <person name="Barriuso J."/>
            <person name="Kellner H."/>
            <person name="Castanera R."/>
            <person name="Alfaro M."/>
            <person name="Ramirez L."/>
            <person name="Pisabarro A.G."/>
            <person name="Kuo A."/>
            <person name="Tritt A."/>
            <person name="Lipzen A."/>
            <person name="He G."/>
            <person name="Yan M."/>
            <person name="Ng V."/>
            <person name="Cullen D."/>
            <person name="Martin F."/>
            <person name="Rosso M.-N."/>
            <person name="Henrissat B."/>
            <person name="Hibbett D."/>
            <person name="Martinez A.T."/>
            <person name="Grigoriev I.V."/>
        </authorList>
    </citation>
    <scope>NUCLEOTIDE SEQUENCE</scope>
    <source>
        <strain evidence="2">MF-IS2</strain>
    </source>
</reference>
<evidence type="ECO:0000313" key="2">
    <source>
        <dbReference type="EMBL" id="KAF9444259.1"/>
    </source>
</evidence>
<dbReference type="AlphaFoldDB" id="A0A9P5X463"/>
<name>A0A9P5X463_9AGAR</name>
<feature type="compositionally biased region" description="Basic and acidic residues" evidence="1">
    <location>
        <begin position="1"/>
        <end position="17"/>
    </location>
</feature>
<keyword evidence="3" id="KW-1185">Reference proteome</keyword>
<proteinExistence type="predicted"/>
<evidence type="ECO:0000313" key="3">
    <source>
        <dbReference type="Proteomes" id="UP000807342"/>
    </source>
</evidence>
<comment type="caution">
    <text evidence="2">The sequence shown here is derived from an EMBL/GenBank/DDBJ whole genome shotgun (WGS) entry which is preliminary data.</text>
</comment>